<feature type="transmembrane region" description="Helical" evidence="6">
    <location>
        <begin position="174"/>
        <end position="199"/>
    </location>
</feature>
<feature type="transmembrane region" description="Helical" evidence="6">
    <location>
        <begin position="136"/>
        <end position="153"/>
    </location>
</feature>
<feature type="domain" description="PhoU" evidence="7">
    <location>
        <begin position="348"/>
        <end position="428"/>
    </location>
</feature>
<keyword evidence="3 6" id="KW-0812">Transmembrane</keyword>
<evidence type="ECO:0000256" key="3">
    <source>
        <dbReference type="ARBA" id="ARBA00022692"/>
    </source>
</evidence>
<proteinExistence type="predicted"/>
<dbReference type="GO" id="GO:0005886">
    <property type="term" value="C:plasma membrane"/>
    <property type="evidence" value="ECO:0007669"/>
    <property type="project" value="UniProtKB-SubCell"/>
</dbReference>
<reference evidence="8 9" key="1">
    <citation type="submission" date="2019-03" db="EMBL/GenBank/DDBJ databases">
        <title>Genomic Encyclopedia of Type Strains, Phase IV (KMG-IV): sequencing the most valuable type-strain genomes for metagenomic binning, comparative biology and taxonomic classification.</title>
        <authorList>
            <person name="Goeker M."/>
        </authorList>
    </citation>
    <scope>NUCLEOTIDE SEQUENCE [LARGE SCALE GENOMIC DNA]</scope>
    <source>
        <strain evidence="8 9">DSM 18401</strain>
    </source>
</reference>
<dbReference type="PANTHER" id="PTHR10010:SF46">
    <property type="entry name" value="SODIUM-DEPENDENT PHOSPHATE TRANSPORT PROTEIN 2B"/>
    <property type="match status" value="1"/>
</dbReference>
<dbReference type="Gene3D" id="1.20.58.220">
    <property type="entry name" value="Phosphate transport system protein phou homolog 2, domain 2"/>
    <property type="match status" value="1"/>
</dbReference>
<comment type="subcellular location">
    <subcellularLocation>
        <location evidence="1">Cell membrane</location>
        <topology evidence="1">Multi-pass membrane protein</topology>
    </subcellularLocation>
</comment>
<evidence type="ECO:0000313" key="9">
    <source>
        <dbReference type="Proteomes" id="UP000295351"/>
    </source>
</evidence>
<sequence length="557" mass="60233">MSGSVVLIHLAGAIALLLWATRMVRTGVERAYGDVLRRKLRNTLSNPIIATLAGALLAICFQSATAVSILVGSFVGSGIVGGSSGLIAVLGADLGSALVVRLLSFDLSLLVPIATFAGTTIFLVTENRIWKQFGRILVGVGLLLLSLQLIGLASEPLRESHILPVIINYLSSDVVTAFLIAAIATWLFHSSVAFILLVAALASRELMPVELGVVMILGANLGGGLIAALLSRTMPAPSRSVPLSNLVMRGIFAVIVLAGISLFRLPVEMLGSTPALQVVHAHIAFNLGLIIVGLPLAPLVHRQIAKWLSGNNPQVGELLAEREASALDPAALDVPSRALANVTRAVVGMCETLEVMLKNVMELYDQPDRPGIDALAELDDKVDRKHASIKLYLAKIPPEQMSETETRRTHELLEACVALEQVGDIITRNMVVHIHKKLERGLTFTPEGWQELSSLHASVLSSARLAFNVLISRDADIALQLVQEKDRLREIERHTRHRHFDRLRDNTKKSIETSSLHLDTIRDLKQINSLLASLAYPVLKERGMLGGTRLTLEPEAV</sequence>
<feature type="transmembrane region" description="Helical" evidence="6">
    <location>
        <begin position="44"/>
        <end position="64"/>
    </location>
</feature>
<comment type="caution">
    <text evidence="8">The sequence shown here is derived from an EMBL/GenBank/DDBJ whole genome shotgun (WGS) entry which is preliminary data.</text>
</comment>
<dbReference type="RefSeq" id="WP_133036931.1">
    <property type="nucleotide sequence ID" value="NZ_BAABEI010000002.1"/>
</dbReference>
<evidence type="ECO:0000256" key="4">
    <source>
        <dbReference type="ARBA" id="ARBA00022989"/>
    </source>
</evidence>
<evidence type="ECO:0000256" key="2">
    <source>
        <dbReference type="ARBA" id="ARBA00022475"/>
    </source>
</evidence>
<dbReference type="Pfam" id="PF02690">
    <property type="entry name" value="Na_Pi_cotrans"/>
    <property type="match status" value="2"/>
</dbReference>
<dbReference type="InterPro" id="IPR026022">
    <property type="entry name" value="PhoU_dom"/>
</dbReference>
<evidence type="ECO:0000259" key="7">
    <source>
        <dbReference type="Pfam" id="PF01895"/>
    </source>
</evidence>
<dbReference type="EMBL" id="SLVX01000040">
    <property type="protein sequence ID" value="TCN33528.1"/>
    <property type="molecule type" value="Genomic_DNA"/>
</dbReference>
<evidence type="ECO:0000313" key="8">
    <source>
        <dbReference type="EMBL" id="TCN33528.1"/>
    </source>
</evidence>
<dbReference type="GO" id="GO:0044341">
    <property type="term" value="P:sodium-dependent phosphate transport"/>
    <property type="evidence" value="ECO:0007669"/>
    <property type="project" value="InterPro"/>
</dbReference>
<dbReference type="SUPFAM" id="SSF109755">
    <property type="entry name" value="PhoU-like"/>
    <property type="match status" value="1"/>
</dbReference>
<keyword evidence="2" id="KW-1003">Cell membrane</keyword>
<feature type="transmembrane region" description="Helical" evidence="6">
    <location>
        <begin position="211"/>
        <end position="231"/>
    </location>
</feature>
<dbReference type="Pfam" id="PF01895">
    <property type="entry name" value="PhoU"/>
    <property type="match status" value="1"/>
</dbReference>
<feature type="transmembrane region" description="Helical" evidence="6">
    <location>
        <begin position="283"/>
        <end position="300"/>
    </location>
</feature>
<evidence type="ECO:0000256" key="1">
    <source>
        <dbReference type="ARBA" id="ARBA00004651"/>
    </source>
</evidence>
<feature type="transmembrane region" description="Helical" evidence="6">
    <location>
        <begin position="243"/>
        <end position="263"/>
    </location>
</feature>
<organism evidence="8 9">
    <name type="scientific">Shinella granuli</name>
    <dbReference type="NCBI Taxonomy" id="323621"/>
    <lineage>
        <taxon>Bacteria</taxon>
        <taxon>Pseudomonadati</taxon>
        <taxon>Pseudomonadota</taxon>
        <taxon>Alphaproteobacteria</taxon>
        <taxon>Hyphomicrobiales</taxon>
        <taxon>Rhizobiaceae</taxon>
        <taxon>Shinella</taxon>
    </lineage>
</organism>
<gene>
    <name evidence="8" type="ORF">EV665_14012</name>
</gene>
<keyword evidence="5 6" id="KW-0472">Membrane</keyword>
<evidence type="ECO:0000256" key="6">
    <source>
        <dbReference type="SAM" id="Phobius"/>
    </source>
</evidence>
<dbReference type="Proteomes" id="UP000295351">
    <property type="component" value="Unassembled WGS sequence"/>
</dbReference>
<dbReference type="AlphaFoldDB" id="A0A4R2BZV0"/>
<dbReference type="InterPro" id="IPR038078">
    <property type="entry name" value="PhoU-like_sf"/>
</dbReference>
<feature type="transmembrane region" description="Helical" evidence="6">
    <location>
        <begin position="6"/>
        <end position="24"/>
    </location>
</feature>
<dbReference type="NCBIfam" id="NF037997">
    <property type="entry name" value="Na_Pi_symport"/>
    <property type="match status" value="1"/>
</dbReference>
<dbReference type="InterPro" id="IPR003841">
    <property type="entry name" value="Na/Pi_transpt"/>
</dbReference>
<feature type="transmembrane region" description="Helical" evidence="6">
    <location>
        <begin position="102"/>
        <end position="124"/>
    </location>
</feature>
<evidence type="ECO:0000256" key="5">
    <source>
        <dbReference type="ARBA" id="ARBA00023136"/>
    </source>
</evidence>
<dbReference type="PANTHER" id="PTHR10010">
    <property type="entry name" value="SOLUTE CARRIER FAMILY 34 SODIUM PHOSPHATE , MEMBER 2-RELATED"/>
    <property type="match status" value="1"/>
</dbReference>
<dbReference type="GO" id="GO:0005436">
    <property type="term" value="F:sodium:phosphate symporter activity"/>
    <property type="evidence" value="ECO:0007669"/>
    <property type="project" value="InterPro"/>
</dbReference>
<keyword evidence="9" id="KW-1185">Reference proteome</keyword>
<feature type="transmembrane region" description="Helical" evidence="6">
    <location>
        <begin position="70"/>
        <end position="90"/>
    </location>
</feature>
<accession>A0A4R2BZV0</accession>
<keyword evidence="4 6" id="KW-1133">Transmembrane helix</keyword>
<protein>
    <submittedName>
        <fullName evidence="8">Phosphate:Na+ symporter</fullName>
    </submittedName>
</protein>
<name>A0A4R2BZV0_SHIGR</name>